<keyword evidence="1" id="KW-0472">Membrane</keyword>
<feature type="transmembrane region" description="Helical" evidence="1">
    <location>
        <begin position="120"/>
        <end position="139"/>
    </location>
</feature>
<evidence type="ECO:0000313" key="2">
    <source>
        <dbReference type="EMBL" id="GAA4015036.1"/>
    </source>
</evidence>
<feature type="transmembrane region" description="Helical" evidence="1">
    <location>
        <begin position="145"/>
        <end position="168"/>
    </location>
</feature>
<evidence type="ECO:0000313" key="3">
    <source>
        <dbReference type="Proteomes" id="UP001501747"/>
    </source>
</evidence>
<proteinExistence type="predicted"/>
<dbReference type="RefSeq" id="WP_344877389.1">
    <property type="nucleotide sequence ID" value="NZ_BAABAL010000016.1"/>
</dbReference>
<organism evidence="2 3">
    <name type="scientific">Allokutzneria multivorans</name>
    <dbReference type="NCBI Taxonomy" id="1142134"/>
    <lineage>
        <taxon>Bacteria</taxon>
        <taxon>Bacillati</taxon>
        <taxon>Actinomycetota</taxon>
        <taxon>Actinomycetes</taxon>
        <taxon>Pseudonocardiales</taxon>
        <taxon>Pseudonocardiaceae</taxon>
        <taxon>Allokutzneria</taxon>
    </lineage>
</organism>
<feature type="transmembrane region" description="Helical" evidence="1">
    <location>
        <begin position="33"/>
        <end position="51"/>
    </location>
</feature>
<reference evidence="3" key="1">
    <citation type="journal article" date="2019" name="Int. J. Syst. Evol. Microbiol.">
        <title>The Global Catalogue of Microorganisms (GCM) 10K type strain sequencing project: providing services to taxonomists for standard genome sequencing and annotation.</title>
        <authorList>
            <consortium name="The Broad Institute Genomics Platform"/>
            <consortium name="The Broad Institute Genome Sequencing Center for Infectious Disease"/>
            <person name="Wu L."/>
            <person name="Ma J."/>
        </authorList>
    </citation>
    <scope>NUCLEOTIDE SEQUENCE [LARGE SCALE GENOMIC DNA]</scope>
    <source>
        <strain evidence="3">JCM 17342</strain>
    </source>
</reference>
<keyword evidence="3" id="KW-1185">Reference proteome</keyword>
<comment type="caution">
    <text evidence="2">The sequence shown here is derived from an EMBL/GenBank/DDBJ whole genome shotgun (WGS) entry which is preliminary data.</text>
</comment>
<name>A0ABP7SQP3_9PSEU</name>
<gene>
    <name evidence="2" type="ORF">GCM10022247_42430</name>
</gene>
<feature type="transmembrane region" description="Helical" evidence="1">
    <location>
        <begin position="63"/>
        <end position="85"/>
    </location>
</feature>
<keyword evidence="1" id="KW-1133">Transmembrane helix</keyword>
<dbReference type="Proteomes" id="UP001501747">
    <property type="component" value="Unassembled WGS sequence"/>
</dbReference>
<keyword evidence="1" id="KW-0812">Transmembrane</keyword>
<evidence type="ECO:0000256" key="1">
    <source>
        <dbReference type="SAM" id="Phobius"/>
    </source>
</evidence>
<dbReference type="EMBL" id="BAABAL010000016">
    <property type="protein sequence ID" value="GAA4015036.1"/>
    <property type="molecule type" value="Genomic_DNA"/>
</dbReference>
<protein>
    <recommendedName>
        <fullName evidence="4">EamA-like transporter family protein</fullName>
    </recommendedName>
</protein>
<evidence type="ECO:0008006" key="4">
    <source>
        <dbReference type="Google" id="ProtNLM"/>
    </source>
</evidence>
<sequence>MRQQAIGNLIGATGGAAFVLVNAGAPLSDTLTTVARVLGIALLAAVLAITFRQREKPATAPGGFTKGYWFVVLAEVVALFGGFQVLRALEAPPQANVAWVAVVVGLHFVAFVLVWRTWTIAIPGVILAVLGGIGLAMAWTTAVAWVPIVSGVLSGLALLLCSLVFSLLA</sequence>
<feature type="transmembrane region" description="Helical" evidence="1">
    <location>
        <begin position="97"/>
        <end position="115"/>
    </location>
</feature>
<accession>A0ABP7SQP3</accession>